<dbReference type="GO" id="GO:0006508">
    <property type="term" value="P:proteolysis"/>
    <property type="evidence" value="ECO:0007669"/>
    <property type="project" value="UniProtKB-KW"/>
</dbReference>
<keyword evidence="3" id="KW-0479">Metal-binding</keyword>
<protein>
    <submittedName>
        <fullName evidence="9">Tripeptidyl-peptidase I</fullName>
        <ecNumber evidence="9">3.4.14.9</ecNumber>
    </submittedName>
</protein>
<reference evidence="9 10" key="2">
    <citation type="journal article" date="2012" name="Stand. Genomic Sci.">
        <title>Complete genome sequence of the moderately thermophilic mineral-sulfide-oxidizing firmicute Sulfobacillus acidophilus type strain (NAL(T)).</title>
        <authorList>
            <person name="Anderson I."/>
            <person name="Chertkov O."/>
            <person name="Chen A."/>
            <person name="Saunders E."/>
            <person name="Lapidus A."/>
            <person name="Nolan M."/>
            <person name="Lucas S."/>
            <person name="Hammon N."/>
            <person name="Deshpande S."/>
            <person name="Cheng J.F."/>
            <person name="Han C."/>
            <person name="Tapia R."/>
            <person name="Goodwin L.A."/>
            <person name="Pitluck S."/>
            <person name="Liolios K."/>
            <person name="Pagani I."/>
            <person name="Ivanova N."/>
            <person name="Mikhailova N."/>
            <person name="Pati A."/>
            <person name="Palaniappan K."/>
            <person name="Land M."/>
            <person name="Pan C."/>
            <person name="Rohde M."/>
            <person name="Pukall R."/>
            <person name="Goker M."/>
            <person name="Detter J.C."/>
            <person name="Woyke T."/>
            <person name="Bristow J."/>
            <person name="Eisen J.A."/>
            <person name="Markowitz V."/>
            <person name="Hugenholtz P."/>
            <person name="Kyrpides N.C."/>
            <person name="Klenk H.P."/>
            <person name="Mavromatis K."/>
        </authorList>
    </citation>
    <scope>NUCLEOTIDE SEQUENCE [LARGE SCALE GENOMIC DNA]</scope>
    <source>
        <strain evidence="10">ATCC 700253 / DSM 10332 / NAL</strain>
    </source>
</reference>
<evidence type="ECO:0000313" key="9">
    <source>
        <dbReference type="EMBL" id="AEW06754.1"/>
    </source>
</evidence>
<evidence type="ECO:0000256" key="1">
    <source>
        <dbReference type="ARBA" id="ARBA00001913"/>
    </source>
</evidence>
<dbReference type="PROSITE" id="PS51695">
    <property type="entry name" value="SEDOLISIN"/>
    <property type="match status" value="1"/>
</dbReference>
<dbReference type="EMBL" id="CP003179">
    <property type="protein sequence ID" value="AEW06754.1"/>
    <property type="molecule type" value="Genomic_DNA"/>
</dbReference>
<dbReference type="InterPro" id="IPR050819">
    <property type="entry name" value="Tripeptidyl-peptidase_I"/>
</dbReference>
<dbReference type="PANTHER" id="PTHR14218:SF15">
    <property type="entry name" value="TRIPEPTIDYL-PEPTIDASE 1"/>
    <property type="match status" value="1"/>
</dbReference>
<dbReference type="Gene3D" id="3.40.50.200">
    <property type="entry name" value="Peptidase S8/S53 domain"/>
    <property type="match status" value="1"/>
</dbReference>
<keyword evidence="6" id="KW-0106">Calcium</keyword>
<dbReference type="InterPro" id="IPR030400">
    <property type="entry name" value="Sedolisin_dom"/>
</dbReference>
<keyword evidence="7" id="KW-0865">Zymogen</keyword>
<evidence type="ECO:0000256" key="3">
    <source>
        <dbReference type="ARBA" id="ARBA00022723"/>
    </source>
</evidence>
<dbReference type="SMART" id="SM00944">
    <property type="entry name" value="Pro-kuma_activ"/>
    <property type="match status" value="1"/>
</dbReference>
<dbReference type="InterPro" id="IPR000209">
    <property type="entry name" value="Peptidase_S8/S53_dom"/>
</dbReference>
<evidence type="ECO:0000256" key="6">
    <source>
        <dbReference type="ARBA" id="ARBA00022837"/>
    </source>
</evidence>
<evidence type="ECO:0000256" key="4">
    <source>
        <dbReference type="ARBA" id="ARBA00022801"/>
    </source>
</evidence>
<evidence type="ECO:0000259" key="8">
    <source>
        <dbReference type="PROSITE" id="PS51695"/>
    </source>
</evidence>
<evidence type="ECO:0000256" key="5">
    <source>
        <dbReference type="ARBA" id="ARBA00022825"/>
    </source>
</evidence>
<dbReference type="GO" id="GO:0046872">
    <property type="term" value="F:metal ion binding"/>
    <property type="evidence" value="ECO:0007669"/>
    <property type="project" value="UniProtKB-KW"/>
</dbReference>
<feature type="domain" description="Peptidase S53" evidence="8">
    <location>
        <begin position="159"/>
        <end position="521"/>
    </location>
</feature>
<dbReference type="STRING" id="679936.Sulac_3308"/>
<evidence type="ECO:0000256" key="7">
    <source>
        <dbReference type="ARBA" id="ARBA00023145"/>
    </source>
</evidence>
<dbReference type="InterPro" id="IPR015366">
    <property type="entry name" value="S53_propep"/>
</dbReference>
<dbReference type="InterPro" id="IPR036852">
    <property type="entry name" value="Peptidase_S8/S53_dom_sf"/>
</dbReference>
<keyword evidence="10" id="KW-1185">Reference proteome</keyword>
<dbReference type="PATRIC" id="fig|679936.5.peg.3422"/>
<dbReference type="Proteomes" id="UP000005439">
    <property type="component" value="Chromosome"/>
</dbReference>
<keyword evidence="4 9" id="KW-0378">Hydrolase</keyword>
<dbReference type="HOGENOM" id="CLU_012501_0_0_9"/>
<accession>G8TT54</accession>
<comment type="cofactor">
    <cofactor evidence="1">
        <name>Ca(2+)</name>
        <dbReference type="ChEBI" id="CHEBI:29108"/>
    </cofactor>
</comment>
<keyword evidence="2" id="KW-0645">Protease</keyword>
<proteinExistence type="predicted"/>
<dbReference type="AlphaFoldDB" id="G8TT54"/>
<dbReference type="SUPFAM" id="SSF52743">
    <property type="entry name" value="Subtilisin-like"/>
    <property type="match status" value="1"/>
</dbReference>
<dbReference type="CDD" id="cd04056">
    <property type="entry name" value="Peptidases_S53"/>
    <property type="match status" value="1"/>
</dbReference>
<reference evidence="10" key="1">
    <citation type="submission" date="2011-12" db="EMBL/GenBank/DDBJ databases">
        <title>The complete genome of chromosome of Sulfobacillus acidophilus DSM 10332.</title>
        <authorList>
            <person name="Lucas S."/>
            <person name="Han J."/>
            <person name="Lapidus A."/>
            <person name="Bruce D."/>
            <person name="Goodwin L."/>
            <person name="Pitluck S."/>
            <person name="Peters L."/>
            <person name="Kyrpides N."/>
            <person name="Mavromatis K."/>
            <person name="Ivanova N."/>
            <person name="Mikhailova N."/>
            <person name="Chertkov O."/>
            <person name="Saunders E."/>
            <person name="Detter J.C."/>
            <person name="Tapia R."/>
            <person name="Han C."/>
            <person name="Land M."/>
            <person name="Hauser L."/>
            <person name="Markowitz V."/>
            <person name="Cheng J.-F."/>
            <person name="Hugenholtz P."/>
            <person name="Woyke T."/>
            <person name="Wu D."/>
            <person name="Pukall R."/>
            <person name="Gehrich-Schroeter G."/>
            <person name="Schneider S."/>
            <person name="Klenk H.-P."/>
            <person name="Eisen J.A."/>
        </authorList>
    </citation>
    <scope>NUCLEOTIDE SEQUENCE [LARGE SCALE GENOMIC DNA]</scope>
    <source>
        <strain evidence="10">ATCC 700253 / DSM 10332 / NAL</strain>
    </source>
</reference>
<dbReference type="KEGG" id="sap:Sulac_3308"/>
<dbReference type="Pfam" id="PF00082">
    <property type="entry name" value="Peptidase_S8"/>
    <property type="match status" value="1"/>
</dbReference>
<dbReference type="EC" id="3.4.14.9" evidence="9"/>
<dbReference type="GO" id="GO:0008240">
    <property type="term" value="F:tripeptidyl-peptidase activity"/>
    <property type="evidence" value="ECO:0007669"/>
    <property type="project" value="TreeGrafter"/>
</dbReference>
<name>G8TT54_SULAD</name>
<dbReference type="PANTHER" id="PTHR14218">
    <property type="entry name" value="PROTEASE S8 TRIPEPTIDYL PEPTIDASE I CLN2"/>
    <property type="match status" value="1"/>
</dbReference>
<sequence length="521" mass="55692">MRLPGHTLSRAPEGHWETRLIGPETVTVAFVLKPRQDLDAYQGPPLTPPLFDKAFGLLPADRQAIREWLVQKGFRITAESELIIWTEVTLSQLAQALDLEFRFKLEDGHRLYHSLVDPELPDWMAPHILAVMGLQNVTRMTPKFRNPVDTEQLANNGQGFFPQDLVTAYDFPPQFDGSGQTVGLLEFSNGYNPQDIQTFWQTMGIPVRPVTFVSVDGTPNDGGISSVDMEATLDIEWAGAMAPGASLVVYEASAGTSDQSFGASLLKALDYALHDQVNRPSILSISYGDGESQFPVSEMIAWDTIMAQGAVQGVTTFVASGDQGAYGLHGIGWPAPHVDAPANCPHAVAVGGTHLVLDSHNQIAQETGWTNTNNNGASGGGISQVFPVPSYQSGLSLPVKPGNHPGRGVPDVAANADPDTGYAVYFQGAPTVVGGTSAAAPLWAALGARLNQARAVAGRPPLGFLNPWLYQLGPTAAFHDITVGNNTYNCVEGYVCTPGWDAVTGWGSPDAAKIILELQTV</sequence>
<dbReference type="GO" id="GO:0004252">
    <property type="term" value="F:serine-type endopeptidase activity"/>
    <property type="evidence" value="ECO:0007669"/>
    <property type="project" value="InterPro"/>
</dbReference>
<organism evidence="9 10">
    <name type="scientific">Sulfobacillus acidophilus (strain ATCC 700253 / DSM 10332 / NAL)</name>
    <dbReference type="NCBI Taxonomy" id="679936"/>
    <lineage>
        <taxon>Bacteria</taxon>
        <taxon>Bacillati</taxon>
        <taxon>Bacillota</taxon>
        <taxon>Clostridia</taxon>
        <taxon>Eubacteriales</taxon>
        <taxon>Clostridiales Family XVII. Incertae Sedis</taxon>
        <taxon>Sulfobacillus</taxon>
    </lineage>
</organism>
<evidence type="ECO:0000256" key="2">
    <source>
        <dbReference type="ARBA" id="ARBA00022670"/>
    </source>
</evidence>
<evidence type="ECO:0000313" key="10">
    <source>
        <dbReference type="Proteomes" id="UP000005439"/>
    </source>
</evidence>
<dbReference type="SUPFAM" id="SSF54897">
    <property type="entry name" value="Protease propeptides/inhibitors"/>
    <property type="match status" value="1"/>
</dbReference>
<gene>
    <name evidence="9" type="ordered locus">Sulac_3308</name>
</gene>
<dbReference type="Pfam" id="PF09286">
    <property type="entry name" value="Pro-kuma_activ"/>
    <property type="match status" value="1"/>
</dbReference>
<keyword evidence="5" id="KW-0720">Serine protease</keyword>